<name>A0A811KC79_9BILA</name>
<dbReference type="InterPro" id="IPR044156">
    <property type="entry name" value="Galectin-like"/>
</dbReference>
<reference evidence="4" key="1">
    <citation type="submission" date="2020-09" db="EMBL/GenBank/DDBJ databases">
        <authorList>
            <person name="Kikuchi T."/>
        </authorList>
    </citation>
    <scope>NUCLEOTIDE SEQUENCE</scope>
    <source>
        <strain evidence="4">SH1</strain>
    </source>
</reference>
<dbReference type="Proteomes" id="UP000614601">
    <property type="component" value="Unassembled WGS sequence"/>
</dbReference>
<keyword evidence="5" id="KW-1185">Reference proteome</keyword>
<evidence type="ECO:0000313" key="4">
    <source>
        <dbReference type="EMBL" id="CAD5212983.1"/>
    </source>
</evidence>
<dbReference type="PANTHER" id="PTHR11346">
    <property type="entry name" value="GALECTIN"/>
    <property type="match status" value="1"/>
</dbReference>
<evidence type="ECO:0000259" key="3">
    <source>
        <dbReference type="PROSITE" id="PS51304"/>
    </source>
</evidence>
<dbReference type="SMART" id="SM00276">
    <property type="entry name" value="GLECT"/>
    <property type="match status" value="1"/>
</dbReference>
<gene>
    <name evidence="4" type="ORF">BOKJ2_LOCUS4784</name>
</gene>
<evidence type="ECO:0000256" key="1">
    <source>
        <dbReference type="ARBA" id="ARBA00022734"/>
    </source>
</evidence>
<dbReference type="InterPro" id="IPR001079">
    <property type="entry name" value="Galectin_CRD"/>
</dbReference>
<dbReference type="Pfam" id="PF00337">
    <property type="entry name" value="Gal-bind_lectin"/>
    <property type="match status" value="1"/>
</dbReference>
<dbReference type="CDD" id="cd00070">
    <property type="entry name" value="GLECT"/>
    <property type="match status" value="1"/>
</dbReference>
<evidence type="ECO:0000256" key="2">
    <source>
        <dbReference type="RuleBase" id="RU102079"/>
    </source>
</evidence>
<dbReference type="SMART" id="SM00908">
    <property type="entry name" value="Gal-bind_lectin"/>
    <property type="match status" value="1"/>
</dbReference>
<organism evidence="4 5">
    <name type="scientific">Bursaphelenchus okinawaensis</name>
    <dbReference type="NCBI Taxonomy" id="465554"/>
    <lineage>
        <taxon>Eukaryota</taxon>
        <taxon>Metazoa</taxon>
        <taxon>Ecdysozoa</taxon>
        <taxon>Nematoda</taxon>
        <taxon>Chromadorea</taxon>
        <taxon>Rhabditida</taxon>
        <taxon>Tylenchina</taxon>
        <taxon>Tylenchomorpha</taxon>
        <taxon>Aphelenchoidea</taxon>
        <taxon>Aphelenchoididae</taxon>
        <taxon>Bursaphelenchus</taxon>
    </lineage>
</organism>
<dbReference type="EMBL" id="CAJFCW020000002">
    <property type="protein sequence ID" value="CAG9098507.1"/>
    <property type="molecule type" value="Genomic_DNA"/>
</dbReference>
<dbReference type="GO" id="GO:0016936">
    <property type="term" value="F:galactoside binding"/>
    <property type="evidence" value="ECO:0007669"/>
    <property type="project" value="TreeGrafter"/>
</dbReference>
<comment type="caution">
    <text evidence="4">The sequence shown here is derived from an EMBL/GenBank/DDBJ whole genome shotgun (WGS) entry which is preliminary data.</text>
</comment>
<dbReference type="SUPFAM" id="SSF49899">
    <property type="entry name" value="Concanavalin A-like lectins/glucanases"/>
    <property type="match status" value="1"/>
</dbReference>
<evidence type="ECO:0000313" key="5">
    <source>
        <dbReference type="Proteomes" id="UP000614601"/>
    </source>
</evidence>
<protein>
    <recommendedName>
        <fullName evidence="2">Galectin</fullName>
    </recommendedName>
</protein>
<dbReference type="AlphaFoldDB" id="A0A811KC79"/>
<dbReference type="EMBL" id="CAJFDH010000002">
    <property type="protein sequence ID" value="CAD5212983.1"/>
    <property type="molecule type" value="Genomic_DNA"/>
</dbReference>
<dbReference type="OrthoDB" id="8942303at2759"/>
<feature type="domain" description="Galectin" evidence="3">
    <location>
        <begin position="14"/>
        <end position="142"/>
    </location>
</feature>
<proteinExistence type="predicted"/>
<sequence>MGHNFEYTNPQLPFSLPTAGGLDVNAVIDIRGRLDNRTSEDFVINLSDGDDIALHVKVRFERNRQNIAFNSFEKGKWKKEVTKDVKLHNNDPAHLVVRVTEKGYFILFNGSHLGDFEHRLPAKHIQQFDLMGGIRVESLKLENFPHVEGMRHY</sequence>
<dbReference type="PANTHER" id="PTHR11346:SF174">
    <property type="entry name" value="GALAPTIN LEC-8-RELATED"/>
    <property type="match status" value="1"/>
</dbReference>
<keyword evidence="1 2" id="KW-0430">Lectin</keyword>
<dbReference type="InterPro" id="IPR013320">
    <property type="entry name" value="ConA-like_dom_sf"/>
</dbReference>
<dbReference type="PROSITE" id="PS51304">
    <property type="entry name" value="GALECTIN"/>
    <property type="match status" value="1"/>
</dbReference>
<dbReference type="GO" id="GO:0030246">
    <property type="term" value="F:carbohydrate binding"/>
    <property type="evidence" value="ECO:0007669"/>
    <property type="project" value="UniProtKB-UniRule"/>
</dbReference>
<dbReference type="Gene3D" id="2.60.120.200">
    <property type="match status" value="1"/>
</dbReference>
<dbReference type="Proteomes" id="UP000783686">
    <property type="component" value="Unassembled WGS sequence"/>
</dbReference>
<accession>A0A811KC79</accession>